<name>A0A238Y678_9RHOB</name>
<dbReference type="Gene3D" id="3.40.50.11550">
    <property type="match status" value="1"/>
</dbReference>
<evidence type="ECO:0000259" key="1">
    <source>
        <dbReference type="Pfam" id="PF04187"/>
    </source>
</evidence>
<evidence type="ECO:0000313" key="2">
    <source>
        <dbReference type="EMBL" id="SNR66715.1"/>
    </source>
</evidence>
<dbReference type="SUPFAM" id="SSF159501">
    <property type="entry name" value="EreA/ChaN-like"/>
    <property type="match status" value="1"/>
</dbReference>
<dbReference type="InterPro" id="IPR007314">
    <property type="entry name" value="Cofac_haem-bd_dom"/>
</dbReference>
<organism evidence="2 3">
    <name type="scientific">Puniceibacterium sediminis</name>
    <dbReference type="NCBI Taxonomy" id="1608407"/>
    <lineage>
        <taxon>Bacteria</taxon>
        <taxon>Pseudomonadati</taxon>
        <taxon>Pseudomonadota</taxon>
        <taxon>Alphaproteobacteria</taxon>
        <taxon>Rhodobacterales</taxon>
        <taxon>Paracoccaceae</taxon>
        <taxon>Puniceibacterium</taxon>
    </lineage>
</organism>
<accession>A0A238Y678</accession>
<sequence>MSLGMKWYAPSGGESLPHNDAIARLAAADIVLLGEQHDRADIHRWQLHVAAGLLAHRPLVMGFEMFPARLDPVLAEWIAGDMDEATFLERTDWAKVWGFPPELYLPLFRFCRETGTPMVGLNVRRDLVRQVGKGGWDSVPEADREGLSPPAPSPLPYRQFIFDLVGAGPAGRGAKGPADPAFDRFVRAQEVWDCAFATRLFGATETATDTAVRPIVVGIIGQGHLQWGGGVSWQLAHLGIDNVHTAIPQQTGAQRLQPGVAELACVLPKAFS</sequence>
<dbReference type="Proteomes" id="UP000198417">
    <property type="component" value="Unassembled WGS sequence"/>
</dbReference>
<feature type="domain" description="Haem-binding uptake Tiki superfamily ChaN" evidence="1">
    <location>
        <begin position="22"/>
        <end position="235"/>
    </location>
</feature>
<dbReference type="CDD" id="cd14727">
    <property type="entry name" value="ChanN-like"/>
    <property type="match status" value="1"/>
</dbReference>
<dbReference type="Pfam" id="PF04187">
    <property type="entry name" value="Cofac_haem_bdg"/>
    <property type="match status" value="1"/>
</dbReference>
<evidence type="ECO:0000313" key="3">
    <source>
        <dbReference type="Proteomes" id="UP000198417"/>
    </source>
</evidence>
<keyword evidence="3" id="KW-1185">Reference proteome</keyword>
<reference evidence="2 3" key="1">
    <citation type="submission" date="2017-06" db="EMBL/GenBank/DDBJ databases">
        <authorList>
            <person name="Kim H.J."/>
            <person name="Triplett B.A."/>
        </authorList>
    </citation>
    <scope>NUCLEOTIDE SEQUENCE [LARGE SCALE GENOMIC DNA]</scope>
    <source>
        <strain evidence="2 3">DSM 29052</strain>
    </source>
</reference>
<dbReference type="AlphaFoldDB" id="A0A238Y678"/>
<dbReference type="EMBL" id="FZNN01000015">
    <property type="protein sequence ID" value="SNR66715.1"/>
    <property type="molecule type" value="Genomic_DNA"/>
</dbReference>
<gene>
    <name evidence="2" type="ORF">SAMN06265370_11518</name>
</gene>
<protein>
    <submittedName>
        <fullName evidence="2">Uncharacterized iron-regulated protein</fullName>
    </submittedName>
</protein>
<proteinExistence type="predicted"/>